<feature type="compositionally biased region" description="Acidic residues" evidence="1">
    <location>
        <begin position="586"/>
        <end position="595"/>
    </location>
</feature>
<keyword evidence="3" id="KW-1185">Reference proteome</keyword>
<feature type="compositionally biased region" description="Polar residues" evidence="1">
    <location>
        <begin position="547"/>
        <end position="564"/>
    </location>
</feature>
<feature type="region of interest" description="Disordered" evidence="1">
    <location>
        <begin position="466"/>
        <end position="492"/>
    </location>
</feature>
<dbReference type="OrthoDB" id="2534923at2759"/>
<reference evidence="3" key="1">
    <citation type="journal article" date="2014" name="Proc. Natl. Acad. Sci. U.S.A.">
        <title>Extensive sampling of basidiomycete genomes demonstrates inadequacy of the white-rot/brown-rot paradigm for wood decay fungi.</title>
        <authorList>
            <person name="Riley R."/>
            <person name="Salamov A.A."/>
            <person name="Brown D.W."/>
            <person name="Nagy L.G."/>
            <person name="Floudas D."/>
            <person name="Held B.W."/>
            <person name="Levasseur A."/>
            <person name="Lombard V."/>
            <person name="Morin E."/>
            <person name="Otillar R."/>
            <person name="Lindquist E.A."/>
            <person name="Sun H."/>
            <person name="LaButti K.M."/>
            <person name="Schmutz J."/>
            <person name="Jabbour D."/>
            <person name="Luo H."/>
            <person name="Baker S.E."/>
            <person name="Pisabarro A.G."/>
            <person name="Walton J.D."/>
            <person name="Blanchette R.A."/>
            <person name="Henrissat B."/>
            <person name="Martin F."/>
            <person name="Cullen D."/>
            <person name="Hibbett D.S."/>
            <person name="Grigoriev I.V."/>
        </authorList>
    </citation>
    <scope>NUCLEOTIDE SEQUENCE [LARGE SCALE GENOMIC DNA]</scope>
    <source>
        <strain evidence="3">FD-172 SS1</strain>
    </source>
</reference>
<dbReference type="InParanoid" id="A0A067LZ79"/>
<evidence type="ECO:0000256" key="1">
    <source>
        <dbReference type="SAM" id="MobiDB-lite"/>
    </source>
</evidence>
<name>A0A067LZ79_BOTB1</name>
<protein>
    <submittedName>
        <fullName evidence="2">Uncharacterized protein</fullName>
    </submittedName>
</protein>
<dbReference type="Proteomes" id="UP000027195">
    <property type="component" value="Unassembled WGS sequence"/>
</dbReference>
<feature type="compositionally biased region" description="Polar residues" evidence="1">
    <location>
        <begin position="471"/>
        <end position="480"/>
    </location>
</feature>
<gene>
    <name evidence="2" type="ORF">BOTBODRAFT_561410</name>
</gene>
<feature type="compositionally biased region" description="Polar residues" evidence="1">
    <location>
        <begin position="752"/>
        <end position="763"/>
    </location>
</feature>
<proteinExistence type="predicted"/>
<sequence>MLSGIPAPYLATAPAYILIPSSPELPPSMAADGPSFPLASPASYPRPHPAFTFQAPAHKHAHHLHSIPPREKSTRTLILDHFLWQHCHARFSQARAELGLHHHEANEAADSDSLQGGVEQLGYGLSAYNRRRRGVVGEDALRVRVDLVTASKLRAKAEGLEKVLSAMLDQPPQDASPFYDPTASTPPSLPNGVRLRIALASLLNDLFARPDEEIHGEHDRYDREQLWEEEVRTHAKSKAPSRQPTLAPVFLSLARVSAFGPINTPTSQLNVAGPSSEFAAMAPPPGSIFATIPPGSGPEAPWALSHQSTGGSSSMAHSEASFQMFQNAMTHSSSSMPPMFNDGTGRHFGTPPRVYRAVGRSKELFDMGVDTDALHHQTPRCPRHLASCCPGPCLSSTLSDRERTRTLSSIGAGLSKSSFPLRRLSRRDVHHMSSRARDPARKPRMTELLPHFLRLSALVAVELRREMGEEQGSSDPSTVPASPLRSPFEAPEAARPTREWYALFTGIITRAVLEGYLLKGWKGTTAAEILFGIGLGLHEVEPPNSLGERTQSHNAGSHSRLSSQGRHRGSNSYASPSTTPSTHSDDESDDDSTADEEDFDYISFEPEEMPTLLEAGKILFPHSGLRVTGRMKQARGDPEEEYVKEMEERISEFLNVPVQQSALLAHLEELSSQYPAEPVERAALRYCESIARWRGMPELEMHKAQRMSNRPTSMVSPPAHPHSFDDLRTAPAIESYFSLPQGSPRTVRKRGPSNNWTQNTRTGTKLVKM</sequence>
<evidence type="ECO:0000313" key="2">
    <source>
        <dbReference type="EMBL" id="KDQ08733.1"/>
    </source>
</evidence>
<accession>A0A067LZ79</accession>
<feature type="region of interest" description="Disordered" evidence="1">
    <location>
        <begin position="740"/>
        <end position="769"/>
    </location>
</feature>
<dbReference type="AlphaFoldDB" id="A0A067LZ79"/>
<feature type="compositionally biased region" description="Low complexity" evidence="1">
    <location>
        <begin position="570"/>
        <end position="582"/>
    </location>
</feature>
<dbReference type="EMBL" id="KL198087">
    <property type="protein sequence ID" value="KDQ08733.1"/>
    <property type="molecule type" value="Genomic_DNA"/>
</dbReference>
<dbReference type="HOGENOM" id="CLU_009892_0_0_1"/>
<organism evidence="2 3">
    <name type="scientific">Botryobasidium botryosum (strain FD-172 SS1)</name>
    <dbReference type="NCBI Taxonomy" id="930990"/>
    <lineage>
        <taxon>Eukaryota</taxon>
        <taxon>Fungi</taxon>
        <taxon>Dikarya</taxon>
        <taxon>Basidiomycota</taxon>
        <taxon>Agaricomycotina</taxon>
        <taxon>Agaricomycetes</taxon>
        <taxon>Cantharellales</taxon>
        <taxon>Botryobasidiaceae</taxon>
        <taxon>Botryobasidium</taxon>
    </lineage>
</organism>
<feature type="region of interest" description="Disordered" evidence="1">
    <location>
        <begin position="542"/>
        <end position="595"/>
    </location>
</feature>
<dbReference type="STRING" id="930990.A0A067LZ79"/>
<evidence type="ECO:0000313" key="3">
    <source>
        <dbReference type="Proteomes" id="UP000027195"/>
    </source>
</evidence>